<evidence type="ECO:0000256" key="1">
    <source>
        <dbReference type="SAM" id="MobiDB-lite"/>
    </source>
</evidence>
<reference evidence="2 3" key="1">
    <citation type="submission" date="2011-02" db="EMBL/GenBank/DDBJ databases">
        <title>The Genome Sequence of Sphaeroforma arctica JP610.</title>
        <authorList>
            <consortium name="The Broad Institute Genome Sequencing Platform"/>
            <person name="Russ C."/>
            <person name="Cuomo C."/>
            <person name="Young S.K."/>
            <person name="Zeng Q."/>
            <person name="Gargeya S."/>
            <person name="Alvarado L."/>
            <person name="Berlin A."/>
            <person name="Chapman S.B."/>
            <person name="Chen Z."/>
            <person name="Freedman E."/>
            <person name="Gellesch M."/>
            <person name="Goldberg J."/>
            <person name="Griggs A."/>
            <person name="Gujja S."/>
            <person name="Heilman E."/>
            <person name="Heiman D."/>
            <person name="Howarth C."/>
            <person name="Mehta T."/>
            <person name="Neiman D."/>
            <person name="Pearson M."/>
            <person name="Roberts A."/>
            <person name="Saif S."/>
            <person name="Shea T."/>
            <person name="Shenoy N."/>
            <person name="Sisk P."/>
            <person name="Stolte C."/>
            <person name="Sykes S."/>
            <person name="White J."/>
            <person name="Yandava C."/>
            <person name="Burger G."/>
            <person name="Gray M.W."/>
            <person name="Holland P.W.H."/>
            <person name="King N."/>
            <person name="Lang F.B.F."/>
            <person name="Roger A.J."/>
            <person name="Ruiz-Trillo I."/>
            <person name="Haas B."/>
            <person name="Nusbaum C."/>
            <person name="Birren B."/>
        </authorList>
    </citation>
    <scope>NUCLEOTIDE SEQUENCE [LARGE SCALE GENOMIC DNA]</scope>
    <source>
        <strain evidence="2 3">JP610</strain>
    </source>
</reference>
<proteinExistence type="predicted"/>
<dbReference type="RefSeq" id="XP_014154572.1">
    <property type="nucleotide sequence ID" value="XM_014299097.1"/>
</dbReference>
<accession>A0A0L0FUZ8</accession>
<dbReference type="Proteomes" id="UP000054560">
    <property type="component" value="Unassembled WGS sequence"/>
</dbReference>
<dbReference type="EMBL" id="KQ242121">
    <property type="protein sequence ID" value="KNC80670.1"/>
    <property type="molecule type" value="Genomic_DNA"/>
</dbReference>
<keyword evidence="3" id="KW-1185">Reference proteome</keyword>
<feature type="compositionally biased region" description="Low complexity" evidence="1">
    <location>
        <begin position="171"/>
        <end position="182"/>
    </location>
</feature>
<evidence type="ECO:0000313" key="3">
    <source>
        <dbReference type="Proteomes" id="UP000054560"/>
    </source>
</evidence>
<dbReference type="AlphaFoldDB" id="A0A0L0FUZ8"/>
<feature type="region of interest" description="Disordered" evidence="1">
    <location>
        <begin position="171"/>
        <end position="192"/>
    </location>
</feature>
<dbReference type="GeneID" id="25907488"/>
<organism evidence="2 3">
    <name type="scientific">Sphaeroforma arctica JP610</name>
    <dbReference type="NCBI Taxonomy" id="667725"/>
    <lineage>
        <taxon>Eukaryota</taxon>
        <taxon>Ichthyosporea</taxon>
        <taxon>Ichthyophonida</taxon>
        <taxon>Sphaeroforma</taxon>
    </lineage>
</organism>
<name>A0A0L0FUZ8_9EUKA</name>
<evidence type="ECO:0000313" key="2">
    <source>
        <dbReference type="EMBL" id="KNC80670.1"/>
    </source>
</evidence>
<feature type="compositionally biased region" description="Polar residues" evidence="1">
    <location>
        <begin position="183"/>
        <end position="192"/>
    </location>
</feature>
<protein>
    <submittedName>
        <fullName evidence="2">Uncharacterized protein</fullName>
    </submittedName>
</protein>
<sequence>MLSDELLNTLGPSQQSGWIEVYDLTGPNVVLTRARRAQLVKENSSLPTANPSSTVPVIKQEPLAAGLPSMYTDACADGQSNKDDMVVPSVDADCMASQADMPTKIDGETQRKLQAKITSKNEMFSSIRKRCRKKKGACWNTKKSWTYKYSSGDRVRIFPGQCQTDSIAEVPETSPEFSPSPTQRYAGSSEPNQSVSYAKRLPTTFRRCQQDSITGTQCLSATNLDVMASVQPGLDAGIDTQIIPVAVDSTVANAGAEVPGADPTTVERTFPIVNEVPESTTAETTAAASSSPLKRALKVHMKVCNTTVWSRRQTDHWYNFNLFEGLG</sequence>
<gene>
    <name evidence="2" type="ORF">SARC_06984</name>
</gene>